<sequence>MVKSLKNKRSSTGNHPLLPASHPGSTFDLTPQAPARSLLTWTLGRGSVIWRIWPAVLLHTVFAAAVVTISMKKIIDLEIPSVMLTVLGVVIGFVISYRAISGYDRYWMGRTCWSDVIRNSRTLGRLIWFHVPLRLTAKTAEEIQSGKTLRPEEELNKIMTEKRMALDLLEGFSIALKHHIRGELGIYYEDLYHLVRPMHDHDHTADQHAEHAISTALPSPRRAQRITTQTIITEAPESSSPSPTPSHLQSPLSSPLVDVDVDPIVPPINAYGTFNAFDPTKLSSGPPGSSSGPPPPRGHPLLKHRASLNSQLSLASVSSFATSQHRPLLPSAQPPRTDNMMDKVAGDLIPFAGTIAMLREQFAAPALEVLPPGVREIEEAQQRKWQGPIASQAGLHSKHRPKVAGGGENLPLEILRCLSEWCSVLEDRGTVPGTSMGTMIGTIAAFEDSLSALERILTTPLPFVYAVHISTVWVYLFFLPFQLVSQFGYYTIPGVAIAAFIYLGFLAAGEEIEQPFGGSSLNAQSYNTFPFAHSLLNDLDLDLFCHSIIHADIKQLKSSPCLNAYFGPEAEEEAATRLVPRRSRTLTELTEDELQMRANEGVAEGLNHDWN</sequence>
<evidence type="ECO:0000256" key="5">
    <source>
        <dbReference type="ARBA" id="ARBA00022989"/>
    </source>
</evidence>
<feature type="transmembrane region" description="Helical" evidence="9">
    <location>
        <begin position="48"/>
        <end position="69"/>
    </location>
</feature>
<dbReference type="AlphaFoldDB" id="A0A067SNY3"/>
<gene>
    <name evidence="10" type="ORF">GALMADRAFT_252832</name>
</gene>
<keyword evidence="7 9" id="KW-0472">Membrane</keyword>
<comment type="subcellular location">
    <subcellularLocation>
        <location evidence="1">Cell membrane</location>
        <topology evidence="1">Multi-pass membrane protein</topology>
    </subcellularLocation>
</comment>
<keyword evidence="11" id="KW-1185">Reference proteome</keyword>
<proteinExistence type="predicted"/>
<evidence type="ECO:0000256" key="6">
    <source>
        <dbReference type="ARBA" id="ARBA00023065"/>
    </source>
</evidence>
<feature type="transmembrane region" description="Helical" evidence="9">
    <location>
        <begin position="463"/>
        <end position="481"/>
    </location>
</feature>
<feature type="region of interest" description="Disordered" evidence="8">
    <location>
        <begin position="1"/>
        <end position="25"/>
    </location>
</feature>
<evidence type="ECO:0000256" key="4">
    <source>
        <dbReference type="ARBA" id="ARBA00022692"/>
    </source>
</evidence>
<accession>A0A067SNY3</accession>
<evidence type="ECO:0000313" key="10">
    <source>
        <dbReference type="EMBL" id="KDR72660.1"/>
    </source>
</evidence>
<dbReference type="Pfam" id="PF25539">
    <property type="entry name" value="Bestrophin_2"/>
    <property type="match status" value="2"/>
</dbReference>
<evidence type="ECO:0000256" key="3">
    <source>
        <dbReference type="ARBA" id="ARBA00022475"/>
    </source>
</evidence>
<feature type="transmembrane region" description="Helical" evidence="9">
    <location>
        <begin position="81"/>
        <end position="100"/>
    </location>
</feature>
<keyword evidence="2" id="KW-0813">Transport</keyword>
<dbReference type="OrthoDB" id="1368at2759"/>
<evidence type="ECO:0000256" key="9">
    <source>
        <dbReference type="SAM" id="Phobius"/>
    </source>
</evidence>
<feature type="region of interest" description="Disordered" evidence="8">
    <location>
        <begin position="279"/>
        <end position="303"/>
    </location>
</feature>
<dbReference type="PANTHER" id="PTHR33281">
    <property type="entry name" value="UPF0187 PROTEIN YNEE"/>
    <property type="match status" value="1"/>
</dbReference>
<name>A0A067SNY3_GALM3</name>
<reference evidence="11" key="1">
    <citation type="journal article" date="2014" name="Proc. Natl. Acad. Sci. U.S.A.">
        <title>Extensive sampling of basidiomycete genomes demonstrates inadequacy of the white-rot/brown-rot paradigm for wood decay fungi.</title>
        <authorList>
            <person name="Riley R."/>
            <person name="Salamov A.A."/>
            <person name="Brown D.W."/>
            <person name="Nagy L.G."/>
            <person name="Floudas D."/>
            <person name="Held B.W."/>
            <person name="Levasseur A."/>
            <person name="Lombard V."/>
            <person name="Morin E."/>
            <person name="Otillar R."/>
            <person name="Lindquist E.A."/>
            <person name="Sun H."/>
            <person name="LaButti K.M."/>
            <person name="Schmutz J."/>
            <person name="Jabbour D."/>
            <person name="Luo H."/>
            <person name="Baker S.E."/>
            <person name="Pisabarro A.G."/>
            <person name="Walton J.D."/>
            <person name="Blanchette R.A."/>
            <person name="Henrissat B."/>
            <person name="Martin F."/>
            <person name="Cullen D."/>
            <person name="Hibbett D.S."/>
            <person name="Grigoriev I.V."/>
        </authorList>
    </citation>
    <scope>NUCLEOTIDE SEQUENCE [LARGE SCALE GENOMIC DNA]</scope>
    <source>
        <strain evidence="11">CBS 339.88</strain>
    </source>
</reference>
<evidence type="ECO:0000256" key="8">
    <source>
        <dbReference type="SAM" id="MobiDB-lite"/>
    </source>
</evidence>
<dbReference type="HOGENOM" id="CLU_029790_6_1_1"/>
<dbReference type="GO" id="GO:0005254">
    <property type="term" value="F:chloride channel activity"/>
    <property type="evidence" value="ECO:0007669"/>
    <property type="project" value="InterPro"/>
</dbReference>
<dbReference type="GO" id="GO:0005886">
    <property type="term" value="C:plasma membrane"/>
    <property type="evidence" value="ECO:0007669"/>
    <property type="project" value="UniProtKB-SubCell"/>
</dbReference>
<evidence type="ECO:0000256" key="2">
    <source>
        <dbReference type="ARBA" id="ARBA00022448"/>
    </source>
</evidence>
<keyword evidence="3" id="KW-1003">Cell membrane</keyword>
<keyword evidence="5 9" id="KW-1133">Transmembrane helix</keyword>
<dbReference type="PANTHER" id="PTHR33281:SF19">
    <property type="entry name" value="VOLTAGE-DEPENDENT ANION CHANNEL-FORMING PROTEIN YNEE"/>
    <property type="match status" value="1"/>
</dbReference>
<feature type="region of interest" description="Disordered" evidence="8">
    <location>
        <begin position="202"/>
        <end position="255"/>
    </location>
</feature>
<dbReference type="STRING" id="685588.A0A067SNY3"/>
<feature type="compositionally biased region" description="Basic and acidic residues" evidence="8">
    <location>
        <begin position="202"/>
        <end position="211"/>
    </location>
</feature>
<feature type="transmembrane region" description="Helical" evidence="9">
    <location>
        <begin position="487"/>
        <end position="508"/>
    </location>
</feature>
<evidence type="ECO:0000313" key="11">
    <source>
        <dbReference type="Proteomes" id="UP000027222"/>
    </source>
</evidence>
<dbReference type="Proteomes" id="UP000027222">
    <property type="component" value="Unassembled WGS sequence"/>
</dbReference>
<protein>
    <submittedName>
        <fullName evidence="10">Uncharacterized protein</fullName>
    </submittedName>
</protein>
<feature type="compositionally biased region" description="Low complexity" evidence="8">
    <location>
        <begin position="225"/>
        <end position="255"/>
    </location>
</feature>
<organism evidence="10 11">
    <name type="scientific">Galerina marginata (strain CBS 339.88)</name>
    <dbReference type="NCBI Taxonomy" id="685588"/>
    <lineage>
        <taxon>Eukaryota</taxon>
        <taxon>Fungi</taxon>
        <taxon>Dikarya</taxon>
        <taxon>Basidiomycota</taxon>
        <taxon>Agaricomycotina</taxon>
        <taxon>Agaricomycetes</taxon>
        <taxon>Agaricomycetidae</taxon>
        <taxon>Agaricales</taxon>
        <taxon>Agaricineae</taxon>
        <taxon>Strophariaceae</taxon>
        <taxon>Galerina</taxon>
    </lineage>
</organism>
<keyword evidence="6" id="KW-0406">Ion transport</keyword>
<keyword evidence="4 9" id="KW-0812">Transmembrane</keyword>
<dbReference type="InterPro" id="IPR044669">
    <property type="entry name" value="YneE/VCCN1/2-like"/>
</dbReference>
<dbReference type="EMBL" id="KL142388">
    <property type="protein sequence ID" value="KDR72660.1"/>
    <property type="molecule type" value="Genomic_DNA"/>
</dbReference>
<evidence type="ECO:0000256" key="1">
    <source>
        <dbReference type="ARBA" id="ARBA00004651"/>
    </source>
</evidence>
<evidence type="ECO:0000256" key="7">
    <source>
        <dbReference type="ARBA" id="ARBA00023136"/>
    </source>
</evidence>